<gene>
    <name evidence="1" type="ORF">BKA00_006597</name>
</gene>
<evidence type="ECO:0000313" key="1">
    <source>
        <dbReference type="EMBL" id="MBB6399683.1"/>
    </source>
</evidence>
<proteinExistence type="predicted"/>
<dbReference type="EMBL" id="JACHMQ010000001">
    <property type="protein sequence ID" value="MBB6399683.1"/>
    <property type="molecule type" value="Genomic_DNA"/>
</dbReference>
<protein>
    <submittedName>
        <fullName evidence="1">Uncharacterized protein</fullName>
    </submittedName>
</protein>
<sequence>MFLRRCAFGCMWVVLGLFAVRHPERAAATVRVVAHGLALVADGLARLTSAL</sequence>
<organism evidence="1 2">
    <name type="scientific">Actinomadura coerulea</name>
    <dbReference type="NCBI Taxonomy" id="46159"/>
    <lineage>
        <taxon>Bacteria</taxon>
        <taxon>Bacillati</taxon>
        <taxon>Actinomycetota</taxon>
        <taxon>Actinomycetes</taxon>
        <taxon>Streptosporangiales</taxon>
        <taxon>Thermomonosporaceae</taxon>
        <taxon>Actinomadura</taxon>
    </lineage>
</organism>
<name>A0A7X0G5A3_9ACTN</name>
<reference evidence="1 2" key="1">
    <citation type="submission" date="2020-08" db="EMBL/GenBank/DDBJ databases">
        <title>Sequencing the genomes of 1000 actinobacteria strains.</title>
        <authorList>
            <person name="Klenk H.-P."/>
        </authorList>
    </citation>
    <scope>NUCLEOTIDE SEQUENCE [LARGE SCALE GENOMIC DNA]</scope>
    <source>
        <strain evidence="1 2">DSM 43675</strain>
    </source>
</reference>
<dbReference type="Proteomes" id="UP000546324">
    <property type="component" value="Unassembled WGS sequence"/>
</dbReference>
<keyword evidence="2" id="KW-1185">Reference proteome</keyword>
<comment type="caution">
    <text evidence="1">The sequence shown here is derived from an EMBL/GenBank/DDBJ whole genome shotgun (WGS) entry which is preliminary data.</text>
</comment>
<dbReference type="RefSeq" id="WP_185031673.1">
    <property type="nucleotide sequence ID" value="NZ_JACHMQ010000001.1"/>
</dbReference>
<evidence type="ECO:0000313" key="2">
    <source>
        <dbReference type="Proteomes" id="UP000546324"/>
    </source>
</evidence>
<dbReference type="AlphaFoldDB" id="A0A7X0G5A3"/>
<accession>A0A7X0G5A3</accession>